<reference evidence="2" key="1">
    <citation type="journal article" date="2017" name="Nature">
        <title>The sunflower genome provides insights into oil metabolism, flowering and Asterid evolution.</title>
        <authorList>
            <person name="Badouin H."/>
            <person name="Gouzy J."/>
            <person name="Grassa C.J."/>
            <person name="Murat F."/>
            <person name="Staton S.E."/>
            <person name="Cottret L."/>
            <person name="Lelandais-Briere C."/>
            <person name="Owens G.L."/>
            <person name="Carrere S."/>
            <person name="Mayjonade B."/>
            <person name="Legrand L."/>
            <person name="Gill N."/>
            <person name="Kane N.C."/>
            <person name="Bowers J.E."/>
            <person name="Hubner S."/>
            <person name="Bellec A."/>
            <person name="Berard A."/>
            <person name="Berges H."/>
            <person name="Blanchet N."/>
            <person name="Boniface M.C."/>
            <person name="Brunel D."/>
            <person name="Catrice O."/>
            <person name="Chaidir N."/>
            <person name="Claudel C."/>
            <person name="Donnadieu C."/>
            <person name="Faraut T."/>
            <person name="Fievet G."/>
            <person name="Helmstetter N."/>
            <person name="King M."/>
            <person name="Knapp S.J."/>
            <person name="Lai Z."/>
            <person name="Le Paslier M.C."/>
            <person name="Lippi Y."/>
            <person name="Lorenzon L."/>
            <person name="Mandel J.R."/>
            <person name="Marage G."/>
            <person name="Marchand G."/>
            <person name="Marquand E."/>
            <person name="Bret-Mestries E."/>
            <person name="Morien E."/>
            <person name="Nambeesan S."/>
            <person name="Nguyen T."/>
            <person name="Pegot-Espagnet P."/>
            <person name="Pouilly N."/>
            <person name="Raftis F."/>
            <person name="Sallet E."/>
            <person name="Schiex T."/>
            <person name="Thomas J."/>
            <person name="Vandecasteele C."/>
            <person name="Vares D."/>
            <person name="Vear F."/>
            <person name="Vautrin S."/>
            <person name="Crespi M."/>
            <person name="Mangin B."/>
            <person name="Burke J.M."/>
            <person name="Salse J."/>
            <person name="Munos S."/>
            <person name="Vincourt P."/>
            <person name="Rieseberg L.H."/>
            <person name="Langlade N.B."/>
        </authorList>
    </citation>
    <scope>NUCLEOTIDE SEQUENCE [LARGE SCALE GENOMIC DNA]</scope>
    <source>
        <strain evidence="2">cv. SF193</strain>
    </source>
</reference>
<dbReference type="Proteomes" id="UP000215914">
    <property type="component" value="Chromosome 9"/>
</dbReference>
<accession>A0A251TUD7</accession>
<keyword evidence="2" id="KW-1185">Reference proteome</keyword>
<dbReference type="InParanoid" id="A0A251TUD7"/>
<gene>
    <name evidence="1" type="ORF">HannXRQ_Chr09g0246461</name>
</gene>
<evidence type="ECO:0000313" key="2">
    <source>
        <dbReference type="Proteomes" id="UP000215914"/>
    </source>
</evidence>
<organism evidence="1 2">
    <name type="scientific">Helianthus annuus</name>
    <name type="common">Common sunflower</name>
    <dbReference type="NCBI Taxonomy" id="4232"/>
    <lineage>
        <taxon>Eukaryota</taxon>
        <taxon>Viridiplantae</taxon>
        <taxon>Streptophyta</taxon>
        <taxon>Embryophyta</taxon>
        <taxon>Tracheophyta</taxon>
        <taxon>Spermatophyta</taxon>
        <taxon>Magnoliopsida</taxon>
        <taxon>eudicotyledons</taxon>
        <taxon>Gunneridae</taxon>
        <taxon>Pentapetalae</taxon>
        <taxon>asterids</taxon>
        <taxon>campanulids</taxon>
        <taxon>Asterales</taxon>
        <taxon>Asteraceae</taxon>
        <taxon>Asteroideae</taxon>
        <taxon>Heliantheae alliance</taxon>
        <taxon>Heliantheae</taxon>
        <taxon>Helianthus</taxon>
    </lineage>
</organism>
<dbReference type="EMBL" id="CM007898">
    <property type="protein sequence ID" value="OTG14176.1"/>
    <property type="molecule type" value="Genomic_DNA"/>
</dbReference>
<evidence type="ECO:0000313" key="1">
    <source>
        <dbReference type="EMBL" id="OTG14176.1"/>
    </source>
</evidence>
<proteinExistence type="predicted"/>
<protein>
    <submittedName>
        <fullName evidence="1">Uncharacterized protein</fullName>
    </submittedName>
</protein>
<sequence>MEVGIDGSGSGDWIYDGAGDQDQQLHVFTNLNVMLTNCSKNVLTQDLQLKIIIQVTSITFTTISFKRCIGHSHIHNQRREGAEHWETNEGRLSYKSQFQVSNSPVSITQVSIAHTSHVDYGYYMWLNRPGG</sequence>
<dbReference type="STRING" id="4232.A0A251TUD7"/>
<name>A0A251TUD7_HELAN</name>
<dbReference type="AlphaFoldDB" id="A0A251TUD7"/>